<organism evidence="1 2">
    <name type="scientific">Sinobacterium caligoides</name>
    <dbReference type="NCBI Taxonomy" id="933926"/>
    <lineage>
        <taxon>Bacteria</taxon>
        <taxon>Pseudomonadati</taxon>
        <taxon>Pseudomonadota</taxon>
        <taxon>Gammaproteobacteria</taxon>
        <taxon>Cellvibrionales</taxon>
        <taxon>Spongiibacteraceae</taxon>
        <taxon>Sinobacterium</taxon>
    </lineage>
</organism>
<evidence type="ECO:0000313" key="2">
    <source>
        <dbReference type="Proteomes" id="UP000275394"/>
    </source>
</evidence>
<dbReference type="AlphaFoldDB" id="A0A3N2DYJ7"/>
<proteinExistence type="predicted"/>
<dbReference type="Proteomes" id="UP000275394">
    <property type="component" value="Unassembled WGS sequence"/>
</dbReference>
<comment type="caution">
    <text evidence="1">The sequence shown here is derived from an EMBL/GenBank/DDBJ whole genome shotgun (WGS) entry which is preliminary data.</text>
</comment>
<accession>A0A3N2DYJ7</accession>
<sequence length="97" mass="11182">MDLEQARALYADERYTGGLEVTDSLIAAAISLMEKFEEGIFVVIELPEDRSFHYLRINPAWWMAKPEGQWVLMSQEPFESLVKTHLKSIGKEYDGML</sequence>
<protein>
    <submittedName>
        <fullName evidence="1">Uncharacterized protein</fullName>
    </submittedName>
</protein>
<dbReference type="RefSeq" id="WP_123710888.1">
    <property type="nucleotide sequence ID" value="NZ_RKHR01000003.1"/>
</dbReference>
<dbReference type="EMBL" id="RKHR01000003">
    <property type="protein sequence ID" value="ROS04930.1"/>
    <property type="molecule type" value="Genomic_DNA"/>
</dbReference>
<gene>
    <name evidence="1" type="ORF">EDC56_0447</name>
</gene>
<keyword evidence="2" id="KW-1185">Reference proteome</keyword>
<evidence type="ECO:0000313" key="1">
    <source>
        <dbReference type="EMBL" id="ROS04930.1"/>
    </source>
</evidence>
<name>A0A3N2DYJ7_9GAMM</name>
<reference evidence="1 2" key="1">
    <citation type="submission" date="2018-11" db="EMBL/GenBank/DDBJ databases">
        <title>Genomic Encyclopedia of Type Strains, Phase IV (KMG-IV): sequencing the most valuable type-strain genomes for metagenomic binning, comparative biology and taxonomic classification.</title>
        <authorList>
            <person name="Goeker M."/>
        </authorList>
    </citation>
    <scope>NUCLEOTIDE SEQUENCE [LARGE SCALE GENOMIC DNA]</scope>
    <source>
        <strain evidence="1 2">DSM 100316</strain>
    </source>
</reference>